<evidence type="ECO:0000256" key="1">
    <source>
        <dbReference type="ARBA" id="ARBA00016068"/>
    </source>
</evidence>
<sequence>MESELAWKTLLSVTKPLPEKGGLIKSIITLTTKGYLTSFLIYYQETIEQILRFKTIPLLVPSNLEQVLGLTQVLQTLDDCLAVPRYVFTELRSYQVANKLSKSPTAEMVLKGVLYSEKSFAKKLVASIGHLIKENLLEETQPEGFDRLCDLLIKLDFDPLIQKYAYQCYLGKLRDRLNTEIKGVYDETSLSDCEDWIKTFVLERFAMVYKHNETRLEKIKVELVQQLMSQYENLRISELFDIIIMYPESIPALTDLRLCISHSNGYVRLAKSLCLSFQNRLLHQGVQTQDILGQLFSAIRSLSHVDPSGTCVSLSIQPILNYLKTRKDTAYCAVENMMTFPKQNENEEEEIEKGELYEELELSLKFGSKHGLARDSLITRENEFDDYDDYFSDQEDDDEELDFENDLEKKKIWKPIQRVSQLSLVVQPTQSKNLDLISYIIQIYKSKEPILSQFKTIMANKLLNSIAQPADEFIQILEMMKIRFGEKHFKHCQIMLKDVADSRRFSTNINERIKNSTKVEDQNENDKETETETETEKEKEKEKGKEMGKEKNNDQIVIEPLIISQLYWPELNEEKFVDNYTRAGKSKERFANEFSVLKKPRKLLWKHSIGLVDLELEIVGQETPIKFKVNPLLATIILLFEEKEEWKIEEILEKIEIDENVLKNKIYFWVKNGVLRFNEETNLVSLIVEKDEQQSQNSRLEFIPEDESESQNNATSSLEKQQRAEEEVHKQFIINMLTNLGQLAFDNIYDMLKMFVQDPPFDRTKEQFQDFLDRLVTQDLLEFGSGVYTLKK</sequence>
<feature type="domain" description="Cullin family profile" evidence="8">
    <location>
        <begin position="396"/>
        <end position="670"/>
    </location>
</feature>
<organism evidence="9 10">
    <name type="scientific">Anaeramoeba flamelloides</name>
    <dbReference type="NCBI Taxonomy" id="1746091"/>
    <lineage>
        <taxon>Eukaryota</taxon>
        <taxon>Metamonada</taxon>
        <taxon>Anaeramoebidae</taxon>
        <taxon>Anaeramoeba</taxon>
    </lineage>
</organism>
<dbReference type="InterPro" id="IPR036317">
    <property type="entry name" value="Cullin_homology_sf"/>
</dbReference>
<protein>
    <recommendedName>
        <fullName evidence="1">Anaphase-promoting complex subunit 2</fullName>
    </recommendedName>
</protein>
<evidence type="ECO:0000256" key="2">
    <source>
        <dbReference type="ARBA" id="ARBA00022618"/>
    </source>
</evidence>
<gene>
    <name evidence="9" type="ORF">M0813_19401</name>
</gene>
<feature type="region of interest" description="Disordered" evidence="7">
    <location>
        <begin position="511"/>
        <end position="551"/>
    </location>
</feature>
<comment type="caution">
    <text evidence="9">The sequence shown here is derived from an EMBL/GenBank/DDBJ whole genome shotgun (WGS) entry which is preliminary data.</text>
</comment>
<dbReference type="InterPro" id="IPR059120">
    <property type="entry name" value="Cullin-like_AB"/>
</dbReference>
<dbReference type="PROSITE" id="PS50069">
    <property type="entry name" value="CULLIN_2"/>
    <property type="match status" value="1"/>
</dbReference>
<evidence type="ECO:0000256" key="6">
    <source>
        <dbReference type="PROSITE-ProRule" id="PRU00330"/>
    </source>
</evidence>
<feature type="compositionally biased region" description="Polar residues" evidence="7">
    <location>
        <begin position="710"/>
        <end position="719"/>
    </location>
</feature>
<dbReference type="PANTHER" id="PTHR45957">
    <property type="entry name" value="ANAPHASE-PROMOTING COMPLEX SUBUNIT 2"/>
    <property type="match status" value="1"/>
</dbReference>
<comment type="similarity">
    <text evidence="6">Belongs to the cullin family.</text>
</comment>
<dbReference type="Gene3D" id="1.10.10.10">
    <property type="entry name" value="Winged helix-like DNA-binding domain superfamily/Winged helix DNA-binding domain"/>
    <property type="match status" value="1"/>
</dbReference>
<feature type="region of interest" description="Disordered" evidence="7">
    <location>
        <begin position="698"/>
        <end position="721"/>
    </location>
</feature>
<evidence type="ECO:0000313" key="9">
    <source>
        <dbReference type="EMBL" id="KAJ6246262.1"/>
    </source>
</evidence>
<evidence type="ECO:0000259" key="8">
    <source>
        <dbReference type="PROSITE" id="PS50069"/>
    </source>
</evidence>
<proteinExistence type="inferred from homology"/>
<dbReference type="Pfam" id="PF25773">
    <property type="entry name" value="TPR_ANAPC2"/>
    <property type="match status" value="1"/>
</dbReference>
<dbReference type="SUPFAM" id="SSF46785">
    <property type="entry name" value="Winged helix' DNA-binding domain"/>
    <property type="match status" value="1"/>
</dbReference>
<evidence type="ECO:0000256" key="3">
    <source>
        <dbReference type="ARBA" id="ARBA00022776"/>
    </source>
</evidence>
<keyword evidence="5" id="KW-0131">Cell cycle</keyword>
<name>A0ABQ8YNS9_9EUKA</name>
<dbReference type="InterPro" id="IPR036388">
    <property type="entry name" value="WH-like_DNA-bd_sf"/>
</dbReference>
<dbReference type="InterPro" id="IPR014786">
    <property type="entry name" value="ANAPC2_C"/>
</dbReference>
<dbReference type="Gene3D" id="3.30.230.130">
    <property type="entry name" value="Cullin, Chain C, Domain 2"/>
    <property type="match status" value="1"/>
</dbReference>
<evidence type="ECO:0000313" key="10">
    <source>
        <dbReference type="Proteomes" id="UP001150062"/>
    </source>
</evidence>
<dbReference type="SMART" id="SM01013">
    <property type="entry name" value="APC2"/>
    <property type="match status" value="1"/>
</dbReference>
<evidence type="ECO:0000256" key="4">
    <source>
        <dbReference type="ARBA" id="ARBA00022786"/>
    </source>
</evidence>
<accession>A0ABQ8YNS9</accession>
<reference evidence="9" key="1">
    <citation type="submission" date="2022-08" db="EMBL/GenBank/DDBJ databases">
        <title>Novel sulfate-reducing endosymbionts in the free-living metamonad Anaeramoeba.</title>
        <authorList>
            <person name="Jerlstrom-Hultqvist J."/>
            <person name="Cepicka I."/>
            <person name="Gallot-Lavallee L."/>
            <person name="Salas-Leiva D."/>
            <person name="Curtis B.A."/>
            <person name="Zahonova K."/>
            <person name="Pipaliya S."/>
            <person name="Dacks J."/>
            <person name="Roger A.J."/>
        </authorList>
    </citation>
    <scope>NUCLEOTIDE SEQUENCE</scope>
    <source>
        <strain evidence="9">Schooner1</strain>
    </source>
</reference>
<dbReference type="InterPro" id="IPR016158">
    <property type="entry name" value="Cullin_homology"/>
</dbReference>
<dbReference type="Proteomes" id="UP001150062">
    <property type="component" value="Unassembled WGS sequence"/>
</dbReference>
<dbReference type="Pfam" id="PF26557">
    <property type="entry name" value="Cullin_AB"/>
    <property type="match status" value="1"/>
</dbReference>
<keyword evidence="4" id="KW-0833">Ubl conjugation pathway</keyword>
<dbReference type="InterPro" id="IPR036390">
    <property type="entry name" value="WH_DNA-bd_sf"/>
</dbReference>
<evidence type="ECO:0000256" key="5">
    <source>
        <dbReference type="ARBA" id="ARBA00023306"/>
    </source>
</evidence>
<dbReference type="PANTHER" id="PTHR45957:SF1">
    <property type="entry name" value="ANAPHASE-PROMOTING COMPLEX SUBUNIT 2"/>
    <property type="match status" value="1"/>
</dbReference>
<dbReference type="SUPFAM" id="SSF75632">
    <property type="entry name" value="Cullin homology domain"/>
    <property type="match status" value="1"/>
</dbReference>
<keyword evidence="3" id="KW-0498">Mitosis</keyword>
<evidence type="ECO:0000256" key="7">
    <source>
        <dbReference type="SAM" id="MobiDB-lite"/>
    </source>
</evidence>
<dbReference type="EMBL" id="JAOAOG010000136">
    <property type="protein sequence ID" value="KAJ6246262.1"/>
    <property type="molecule type" value="Genomic_DNA"/>
</dbReference>
<keyword evidence="2" id="KW-0132">Cell division</keyword>
<dbReference type="InterPro" id="IPR057975">
    <property type="entry name" value="TPR_ANAPC2"/>
</dbReference>
<dbReference type="InterPro" id="IPR044554">
    <property type="entry name" value="ANAPC2"/>
</dbReference>
<keyword evidence="10" id="KW-1185">Reference proteome</keyword>
<dbReference type="Pfam" id="PF08672">
    <property type="entry name" value="ANAPC2"/>
    <property type="match status" value="1"/>
</dbReference>